<evidence type="ECO:0000256" key="2">
    <source>
        <dbReference type="ARBA" id="ARBA00022481"/>
    </source>
</evidence>
<dbReference type="SUPFAM" id="SSF47473">
    <property type="entry name" value="EF-hand"/>
    <property type="match status" value="1"/>
</dbReference>
<dbReference type="PROSITE" id="PS50222">
    <property type="entry name" value="EF_HAND_2"/>
    <property type="match status" value="4"/>
</dbReference>
<dbReference type="OrthoDB" id="26525at2759"/>
<dbReference type="Gene3D" id="1.10.238.10">
    <property type="entry name" value="EF-hand"/>
    <property type="match status" value="2"/>
</dbReference>
<name>S8CSD4_9LAMI</name>
<evidence type="ECO:0000256" key="5">
    <source>
        <dbReference type="ARBA" id="ARBA00022837"/>
    </source>
</evidence>
<sequence length="148" mass="16627">MAEYMTQEQIDNCKVIFNVYDKNGDGIIDIGELGSVFDALGLELTLLDLQDSIRDIDFDSNGVIDFPEFLSSVAHMIKLNDSDESVRETFDVIDKDQNGFITPEELREVLLKLGESVSDEEVLSMISEADYDGDGQVSFEDFKRLLLS</sequence>
<feature type="non-terminal residue" evidence="7">
    <location>
        <position position="148"/>
    </location>
</feature>
<dbReference type="FunFam" id="1.10.238.10:FF:000001">
    <property type="entry name" value="Calmodulin 1"/>
    <property type="match status" value="1"/>
</dbReference>
<dbReference type="PANTHER" id="PTHR23048">
    <property type="entry name" value="MYOSIN LIGHT CHAIN 1, 3"/>
    <property type="match status" value="1"/>
</dbReference>
<dbReference type="SMART" id="SM00054">
    <property type="entry name" value="EFh"/>
    <property type="match status" value="4"/>
</dbReference>
<evidence type="ECO:0000313" key="8">
    <source>
        <dbReference type="Proteomes" id="UP000015453"/>
    </source>
</evidence>
<dbReference type="InterPro" id="IPR011992">
    <property type="entry name" value="EF-hand-dom_pair"/>
</dbReference>
<protein>
    <recommendedName>
        <fullName evidence="6">EF-hand domain-containing protein</fullName>
    </recommendedName>
</protein>
<dbReference type="GO" id="GO:0016460">
    <property type="term" value="C:myosin II complex"/>
    <property type="evidence" value="ECO:0007669"/>
    <property type="project" value="TreeGrafter"/>
</dbReference>
<comment type="similarity">
    <text evidence="1">Belongs to the calmodulin family.</text>
</comment>
<dbReference type="EMBL" id="AUSU01001795">
    <property type="protein sequence ID" value="EPS70174.1"/>
    <property type="molecule type" value="Genomic_DNA"/>
</dbReference>
<evidence type="ECO:0000259" key="6">
    <source>
        <dbReference type="PROSITE" id="PS50222"/>
    </source>
</evidence>
<dbReference type="PROSITE" id="PS00018">
    <property type="entry name" value="EF_HAND_1"/>
    <property type="match status" value="4"/>
</dbReference>
<keyword evidence="4" id="KW-0677">Repeat</keyword>
<keyword evidence="5" id="KW-0106">Calcium</keyword>
<gene>
    <name evidence="7" type="ORF">M569_04591</name>
</gene>
<keyword evidence="8" id="KW-1185">Reference proteome</keyword>
<organism evidence="7 8">
    <name type="scientific">Genlisea aurea</name>
    <dbReference type="NCBI Taxonomy" id="192259"/>
    <lineage>
        <taxon>Eukaryota</taxon>
        <taxon>Viridiplantae</taxon>
        <taxon>Streptophyta</taxon>
        <taxon>Embryophyta</taxon>
        <taxon>Tracheophyta</taxon>
        <taxon>Spermatophyta</taxon>
        <taxon>Magnoliopsida</taxon>
        <taxon>eudicotyledons</taxon>
        <taxon>Gunneridae</taxon>
        <taxon>Pentapetalae</taxon>
        <taxon>asterids</taxon>
        <taxon>lamiids</taxon>
        <taxon>Lamiales</taxon>
        <taxon>Lentibulariaceae</taxon>
        <taxon>Genlisea</taxon>
    </lineage>
</organism>
<comment type="caution">
    <text evidence="7">The sequence shown here is derived from an EMBL/GenBank/DDBJ whole genome shotgun (WGS) entry which is preliminary data.</text>
</comment>
<reference evidence="7 8" key="1">
    <citation type="journal article" date="2013" name="BMC Genomics">
        <title>The miniature genome of a carnivorous plant Genlisea aurea contains a low number of genes and short non-coding sequences.</title>
        <authorList>
            <person name="Leushkin E.V."/>
            <person name="Sutormin R.A."/>
            <person name="Nabieva E.R."/>
            <person name="Penin A.A."/>
            <person name="Kondrashov A.S."/>
            <person name="Logacheva M.D."/>
        </authorList>
    </citation>
    <scope>NUCLEOTIDE SEQUENCE [LARGE SCALE GENOMIC DNA]</scope>
</reference>
<evidence type="ECO:0000256" key="3">
    <source>
        <dbReference type="ARBA" id="ARBA00022723"/>
    </source>
</evidence>
<proteinExistence type="inferred from homology"/>
<dbReference type="PANTHER" id="PTHR23048:SF53">
    <property type="entry name" value="CALMODULIN"/>
    <property type="match status" value="1"/>
</dbReference>
<dbReference type="InterPro" id="IPR002048">
    <property type="entry name" value="EF_hand_dom"/>
</dbReference>
<feature type="domain" description="EF-hand" evidence="6">
    <location>
        <begin position="44"/>
        <end position="79"/>
    </location>
</feature>
<evidence type="ECO:0000256" key="4">
    <source>
        <dbReference type="ARBA" id="ARBA00022737"/>
    </source>
</evidence>
<dbReference type="InterPro" id="IPR050230">
    <property type="entry name" value="CALM/Myosin/TropC-like"/>
</dbReference>
<dbReference type="InterPro" id="IPR018247">
    <property type="entry name" value="EF_Hand_1_Ca_BS"/>
</dbReference>
<evidence type="ECO:0000256" key="1">
    <source>
        <dbReference type="ARBA" id="ARBA00009763"/>
    </source>
</evidence>
<feature type="domain" description="EF-hand" evidence="6">
    <location>
        <begin position="8"/>
        <end position="43"/>
    </location>
</feature>
<dbReference type="GO" id="GO:0005509">
    <property type="term" value="F:calcium ion binding"/>
    <property type="evidence" value="ECO:0007669"/>
    <property type="project" value="InterPro"/>
</dbReference>
<feature type="domain" description="EF-hand" evidence="6">
    <location>
        <begin position="81"/>
        <end position="116"/>
    </location>
</feature>
<accession>S8CSD4</accession>
<keyword evidence="2" id="KW-0488">Methylation</keyword>
<dbReference type="AlphaFoldDB" id="S8CSD4"/>
<feature type="domain" description="EF-hand" evidence="6">
    <location>
        <begin position="117"/>
        <end position="148"/>
    </location>
</feature>
<dbReference type="Pfam" id="PF13499">
    <property type="entry name" value="EF-hand_7"/>
    <property type="match status" value="2"/>
</dbReference>
<keyword evidence="3" id="KW-0479">Metal-binding</keyword>
<evidence type="ECO:0000313" key="7">
    <source>
        <dbReference type="EMBL" id="EPS70174.1"/>
    </source>
</evidence>
<dbReference type="CDD" id="cd00051">
    <property type="entry name" value="EFh"/>
    <property type="match status" value="1"/>
</dbReference>
<dbReference type="Proteomes" id="UP000015453">
    <property type="component" value="Unassembled WGS sequence"/>
</dbReference>